<accession>A0AC61L0D3</accession>
<organism evidence="1 2">
    <name type="scientific">Candidatus Methanogaster sp</name>
    <dbReference type="NCBI Taxonomy" id="3386292"/>
    <lineage>
        <taxon>Archaea</taxon>
        <taxon>Methanobacteriati</taxon>
        <taxon>Methanobacteriota</taxon>
        <taxon>Stenosarchaea group</taxon>
        <taxon>Methanomicrobia</taxon>
        <taxon>Methanosarcinales</taxon>
        <taxon>ANME-2 cluster</taxon>
        <taxon>Candidatus Methanogasteraceae</taxon>
        <taxon>Candidatus Methanogaster</taxon>
    </lineage>
</organism>
<protein>
    <submittedName>
        <fullName evidence="1">Uncharacterized protein</fullName>
    </submittedName>
</protein>
<name>A0AC61L0D3_9EURY</name>
<proteinExistence type="predicted"/>
<evidence type="ECO:0000313" key="1">
    <source>
        <dbReference type="EMBL" id="PXF58709.1"/>
    </source>
</evidence>
<gene>
    <name evidence="1" type="ORF">C4B59_12830</name>
</gene>
<dbReference type="EMBL" id="PQXF01000033">
    <property type="protein sequence ID" value="PXF58709.1"/>
    <property type="molecule type" value="Genomic_DNA"/>
</dbReference>
<comment type="caution">
    <text evidence="1">The sequence shown here is derived from an EMBL/GenBank/DDBJ whole genome shotgun (WGS) entry which is preliminary data.</text>
</comment>
<dbReference type="Proteomes" id="UP000248329">
    <property type="component" value="Unassembled WGS sequence"/>
</dbReference>
<sequence>MNILLMLASGLGVVMLLTVVACFVFSRQILLRWYRVRKAPFNDPLHMQMLKLAIDAGMPAVELCFVESPVVNSFSVGSRKNGSIVLTTGAIERLSKEELSCMMVYEIAHLMSGRGLREIAVVLAGTLTVLPIAALWGAVFTGFGQEYDPAPKLIKFFVTSLLAPPAALLIHITSRDSVKYESDKYTALLCGPDTVIGMLSKLSDQESWDVNPSHASLFIANPLAEDEIYNTLFRTRPSIDDRIKRLEEVEY</sequence>
<evidence type="ECO:0000313" key="2">
    <source>
        <dbReference type="Proteomes" id="UP000248329"/>
    </source>
</evidence>
<reference evidence="1" key="1">
    <citation type="submission" date="2018-01" db="EMBL/GenBank/DDBJ databases">
        <authorList>
            <person name="Krukenberg V."/>
        </authorList>
    </citation>
    <scope>NUCLEOTIDE SEQUENCE</scope>
    <source>
        <strain evidence="1">E20ANME2</strain>
    </source>
</reference>